<comment type="caution">
    <text evidence="18">The sequence shown here is derived from an EMBL/GenBank/DDBJ whole genome shotgun (WGS) entry which is preliminary data.</text>
</comment>
<evidence type="ECO:0000313" key="19">
    <source>
        <dbReference type="Proteomes" id="UP000628775"/>
    </source>
</evidence>
<dbReference type="InterPro" id="IPR036615">
    <property type="entry name" value="Mur_ligase_C_dom_sf"/>
</dbReference>
<dbReference type="HAMAP" id="MF_00046">
    <property type="entry name" value="MurC"/>
    <property type="match status" value="1"/>
</dbReference>
<comment type="similarity">
    <text evidence="14">Belongs to the MurCDEF family.</text>
</comment>
<feature type="domain" description="Mur ligase C-terminal" evidence="16">
    <location>
        <begin position="298"/>
        <end position="418"/>
    </location>
</feature>
<organism evidence="18 19">
    <name type="scientific">Pullulanibacillus camelliae</name>
    <dbReference type="NCBI Taxonomy" id="1707096"/>
    <lineage>
        <taxon>Bacteria</taxon>
        <taxon>Bacillati</taxon>
        <taxon>Bacillota</taxon>
        <taxon>Bacilli</taxon>
        <taxon>Bacillales</taxon>
        <taxon>Sporolactobacillaceae</taxon>
        <taxon>Pullulanibacillus</taxon>
    </lineage>
</organism>
<evidence type="ECO:0000256" key="4">
    <source>
        <dbReference type="ARBA" id="ARBA00022490"/>
    </source>
</evidence>
<dbReference type="AlphaFoldDB" id="A0A8J2YNY9"/>
<evidence type="ECO:0000256" key="7">
    <source>
        <dbReference type="ARBA" id="ARBA00022741"/>
    </source>
</evidence>
<dbReference type="InterPro" id="IPR004101">
    <property type="entry name" value="Mur_ligase_C"/>
</dbReference>
<evidence type="ECO:0000256" key="11">
    <source>
        <dbReference type="ARBA" id="ARBA00023306"/>
    </source>
</evidence>
<feature type="domain" description="Mur ligase N-terminal catalytic" evidence="15">
    <location>
        <begin position="3"/>
        <end position="101"/>
    </location>
</feature>
<evidence type="ECO:0000256" key="1">
    <source>
        <dbReference type="ARBA" id="ARBA00004496"/>
    </source>
</evidence>
<keyword evidence="8 14" id="KW-0067">ATP-binding</keyword>
<evidence type="ECO:0000256" key="13">
    <source>
        <dbReference type="ARBA" id="ARBA00047833"/>
    </source>
</evidence>
<evidence type="ECO:0000256" key="10">
    <source>
        <dbReference type="ARBA" id="ARBA00022984"/>
    </source>
</evidence>
<dbReference type="GO" id="GO:0071555">
    <property type="term" value="P:cell wall organization"/>
    <property type="evidence" value="ECO:0007669"/>
    <property type="project" value="UniProtKB-KW"/>
</dbReference>
<dbReference type="InterPro" id="IPR000713">
    <property type="entry name" value="Mur_ligase_N"/>
</dbReference>
<reference evidence="18" key="2">
    <citation type="submission" date="2020-09" db="EMBL/GenBank/DDBJ databases">
        <authorList>
            <person name="Sun Q."/>
            <person name="Zhou Y."/>
        </authorList>
    </citation>
    <scope>NUCLEOTIDE SEQUENCE</scope>
    <source>
        <strain evidence="18">CGMCC 1.15371</strain>
    </source>
</reference>
<protein>
    <recommendedName>
        <fullName evidence="3 14">UDP-N-acetylmuramate--L-alanine ligase</fullName>
        <ecNumber evidence="3 14">6.3.2.8</ecNumber>
    </recommendedName>
    <alternativeName>
        <fullName evidence="14">UDP-N-acetylmuramoyl-L-alanine synthetase</fullName>
    </alternativeName>
</protein>
<keyword evidence="9 14" id="KW-0133">Cell shape</keyword>
<dbReference type="RefSeq" id="WP_188698551.1">
    <property type="nucleotide sequence ID" value="NZ_BMIR01000029.1"/>
</dbReference>
<reference evidence="18" key="1">
    <citation type="journal article" date="2014" name="Int. J. Syst. Evol. Microbiol.">
        <title>Complete genome sequence of Corynebacterium casei LMG S-19264T (=DSM 44701T), isolated from a smear-ripened cheese.</title>
        <authorList>
            <consortium name="US DOE Joint Genome Institute (JGI-PGF)"/>
            <person name="Walter F."/>
            <person name="Albersmeier A."/>
            <person name="Kalinowski J."/>
            <person name="Ruckert C."/>
        </authorList>
    </citation>
    <scope>NUCLEOTIDE SEQUENCE</scope>
    <source>
        <strain evidence="18">CGMCC 1.15371</strain>
    </source>
</reference>
<dbReference type="GO" id="GO:0005737">
    <property type="term" value="C:cytoplasm"/>
    <property type="evidence" value="ECO:0007669"/>
    <property type="project" value="UniProtKB-SubCell"/>
</dbReference>
<feature type="domain" description="Mur ligase central" evidence="17">
    <location>
        <begin position="106"/>
        <end position="274"/>
    </location>
</feature>
<feature type="binding site" evidence="14">
    <location>
        <begin position="108"/>
        <end position="114"/>
    </location>
    <ligand>
        <name>ATP</name>
        <dbReference type="ChEBI" id="CHEBI:30616"/>
    </ligand>
</feature>
<dbReference type="NCBIfam" id="TIGR01082">
    <property type="entry name" value="murC"/>
    <property type="match status" value="1"/>
</dbReference>
<dbReference type="Pfam" id="PF02875">
    <property type="entry name" value="Mur_ligase_C"/>
    <property type="match status" value="1"/>
</dbReference>
<comment type="function">
    <text evidence="14">Cell wall formation.</text>
</comment>
<keyword evidence="19" id="KW-1185">Reference proteome</keyword>
<dbReference type="Pfam" id="PF01225">
    <property type="entry name" value="Mur_ligase"/>
    <property type="match status" value="1"/>
</dbReference>
<dbReference type="SUPFAM" id="SSF53244">
    <property type="entry name" value="MurD-like peptide ligases, peptide-binding domain"/>
    <property type="match status" value="1"/>
</dbReference>
<keyword evidence="5 14" id="KW-0436">Ligase</keyword>
<dbReference type="GO" id="GO:0008360">
    <property type="term" value="P:regulation of cell shape"/>
    <property type="evidence" value="ECO:0007669"/>
    <property type="project" value="UniProtKB-KW"/>
</dbReference>
<dbReference type="SUPFAM" id="SSF51984">
    <property type="entry name" value="MurCD N-terminal domain"/>
    <property type="match status" value="1"/>
</dbReference>
<keyword evidence="6 14" id="KW-0132">Cell division</keyword>
<comment type="catalytic activity">
    <reaction evidence="13 14">
        <text>UDP-N-acetyl-alpha-D-muramate + L-alanine + ATP = UDP-N-acetyl-alpha-D-muramoyl-L-alanine + ADP + phosphate + H(+)</text>
        <dbReference type="Rhea" id="RHEA:23372"/>
        <dbReference type="ChEBI" id="CHEBI:15378"/>
        <dbReference type="ChEBI" id="CHEBI:30616"/>
        <dbReference type="ChEBI" id="CHEBI:43474"/>
        <dbReference type="ChEBI" id="CHEBI:57972"/>
        <dbReference type="ChEBI" id="CHEBI:70757"/>
        <dbReference type="ChEBI" id="CHEBI:83898"/>
        <dbReference type="ChEBI" id="CHEBI:456216"/>
        <dbReference type="EC" id="6.3.2.8"/>
    </reaction>
</comment>
<evidence type="ECO:0000256" key="2">
    <source>
        <dbReference type="ARBA" id="ARBA00004752"/>
    </source>
</evidence>
<dbReference type="UniPathway" id="UPA00219"/>
<proteinExistence type="inferred from homology"/>
<dbReference type="Gene3D" id="3.40.50.720">
    <property type="entry name" value="NAD(P)-binding Rossmann-like Domain"/>
    <property type="match status" value="1"/>
</dbReference>
<evidence type="ECO:0000313" key="18">
    <source>
        <dbReference type="EMBL" id="GGE55285.1"/>
    </source>
</evidence>
<dbReference type="InterPro" id="IPR005758">
    <property type="entry name" value="UDP-N-AcMur_Ala_ligase_MurC"/>
</dbReference>
<dbReference type="PANTHER" id="PTHR43445:SF3">
    <property type="entry name" value="UDP-N-ACETYLMURAMATE--L-ALANINE LIGASE"/>
    <property type="match status" value="1"/>
</dbReference>
<evidence type="ECO:0000256" key="14">
    <source>
        <dbReference type="HAMAP-Rule" id="MF_00046"/>
    </source>
</evidence>
<evidence type="ECO:0000256" key="12">
    <source>
        <dbReference type="ARBA" id="ARBA00023316"/>
    </source>
</evidence>
<keyword evidence="12 14" id="KW-0961">Cell wall biogenesis/degradation</keyword>
<gene>
    <name evidence="14 18" type="primary">murC</name>
    <name evidence="18" type="ORF">GCM10011391_37870</name>
</gene>
<evidence type="ECO:0000256" key="3">
    <source>
        <dbReference type="ARBA" id="ARBA00012211"/>
    </source>
</evidence>
<keyword evidence="4 14" id="KW-0963">Cytoplasm</keyword>
<dbReference type="EMBL" id="BMIR01000029">
    <property type="protein sequence ID" value="GGE55285.1"/>
    <property type="molecule type" value="Genomic_DNA"/>
</dbReference>
<dbReference type="Proteomes" id="UP000628775">
    <property type="component" value="Unassembled WGS sequence"/>
</dbReference>
<dbReference type="GO" id="GO:0009252">
    <property type="term" value="P:peptidoglycan biosynthetic process"/>
    <property type="evidence" value="ECO:0007669"/>
    <property type="project" value="UniProtKB-UniRule"/>
</dbReference>
<dbReference type="Gene3D" id="3.40.1190.10">
    <property type="entry name" value="Mur-like, catalytic domain"/>
    <property type="match status" value="1"/>
</dbReference>
<dbReference type="GO" id="GO:0008763">
    <property type="term" value="F:UDP-N-acetylmuramate-L-alanine ligase activity"/>
    <property type="evidence" value="ECO:0007669"/>
    <property type="project" value="UniProtKB-UniRule"/>
</dbReference>
<evidence type="ECO:0000256" key="8">
    <source>
        <dbReference type="ARBA" id="ARBA00022840"/>
    </source>
</evidence>
<comment type="subcellular location">
    <subcellularLocation>
        <location evidence="1 14">Cytoplasm</location>
    </subcellularLocation>
</comment>
<dbReference type="InterPro" id="IPR036565">
    <property type="entry name" value="Mur-like_cat_sf"/>
</dbReference>
<evidence type="ECO:0000256" key="6">
    <source>
        <dbReference type="ARBA" id="ARBA00022618"/>
    </source>
</evidence>
<evidence type="ECO:0000259" key="16">
    <source>
        <dbReference type="Pfam" id="PF02875"/>
    </source>
</evidence>
<keyword evidence="10 14" id="KW-0573">Peptidoglycan synthesis</keyword>
<sequence>MTKYHFVGIKGTGMSSLAQILHDRKEEVQGSDVEKWFFTQAELEKRNIPLFPFDKNNIQEGQTIICGNAFGDDHEEMVRARELGLPIFRYFDFLGEYEKHFTSLAVTGAHGKTGTTGLAAHVFSGFAPTSFLIGDGTGKGVENSQYFIYEACEYRRHFLHYEPDYCIMTNIDFDHSDYYKDLSDVIDAFQSMALKVKKAIFAYGDDPHLQQIKSNVPMIYYGFSEENDFQARNVERNDDGMAFDVYVRNDHYGRFQINSFGEHNVLNALGVIAFCHYLKVPTDVIKERLMTFKGVRRRFSHRTLGNQHIVDDYAHHPTEIKATINAAKNQWPNKKVIAIFQPHTYTRTRTFLDQFAESLKEADRVYLCDIFGSARETDGDLTIDDLQAKIPGSVLIREETIDQLKQYEDAVLLFMGAGDIQKYQKAYEALLASTEK</sequence>
<dbReference type="InterPro" id="IPR050061">
    <property type="entry name" value="MurCDEF_pg_biosynth"/>
</dbReference>
<dbReference type="SUPFAM" id="SSF53623">
    <property type="entry name" value="MurD-like peptide ligases, catalytic domain"/>
    <property type="match status" value="1"/>
</dbReference>
<comment type="pathway">
    <text evidence="2 14">Cell wall biogenesis; peptidoglycan biosynthesis.</text>
</comment>
<dbReference type="PANTHER" id="PTHR43445">
    <property type="entry name" value="UDP-N-ACETYLMURAMATE--L-ALANINE LIGASE-RELATED"/>
    <property type="match status" value="1"/>
</dbReference>
<evidence type="ECO:0000256" key="5">
    <source>
        <dbReference type="ARBA" id="ARBA00022598"/>
    </source>
</evidence>
<dbReference type="Pfam" id="PF08245">
    <property type="entry name" value="Mur_ligase_M"/>
    <property type="match status" value="1"/>
</dbReference>
<evidence type="ECO:0000259" key="17">
    <source>
        <dbReference type="Pfam" id="PF08245"/>
    </source>
</evidence>
<accession>A0A8J2YNY9</accession>
<dbReference type="InterPro" id="IPR013221">
    <property type="entry name" value="Mur_ligase_cen"/>
</dbReference>
<dbReference type="EC" id="6.3.2.8" evidence="3 14"/>
<dbReference type="GO" id="GO:0005524">
    <property type="term" value="F:ATP binding"/>
    <property type="evidence" value="ECO:0007669"/>
    <property type="project" value="UniProtKB-UniRule"/>
</dbReference>
<name>A0A8J2YNY9_9BACL</name>
<evidence type="ECO:0000259" key="15">
    <source>
        <dbReference type="Pfam" id="PF01225"/>
    </source>
</evidence>
<keyword evidence="11 14" id="KW-0131">Cell cycle</keyword>
<dbReference type="Gene3D" id="3.90.190.20">
    <property type="entry name" value="Mur ligase, C-terminal domain"/>
    <property type="match status" value="1"/>
</dbReference>
<keyword evidence="7 14" id="KW-0547">Nucleotide-binding</keyword>
<dbReference type="GO" id="GO:0051301">
    <property type="term" value="P:cell division"/>
    <property type="evidence" value="ECO:0007669"/>
    <property type="project" value="UniProtKB-KW"/>
</dbReference>
<evidence type="ECO:0000256" key="9">
    <source>
        <dbReference type="ARBA" id="ARBA00022960"/>
    </source>
</evidence>